<reference evidence="3" key="1">
    <citation type="submission" date="2008-03" db="EMBL/GenBank/DDBJ databases">
        <title>Complete sequence of chromosome of Beijerinckia indica subsp. indica ATCC 9039.</title>
        <authorList>
            <consortium name="US DOE Joint Genome Institute"/>
            <person name="Copeland A."/>
            <person name="Lucas S."/>
            <person name="Lapidus A."/>
            <person name="Glavina del Rio T."/>
            <person name="Dalin E."/>
            <person name="Tice H."/>
            <person name="Bruce D."/>
            <person name="Goodwin L."/>
            <person name="Pitluck S."/>
            <person name="LaButti K."/>
            <person name="Schmutz J."/>
            <person name="Larimer F."/>
            <person name="Land M."/>
            <person name="Hauser L."/>
            <person name="Kyrpides N."/>
            <person name="Mikhailova N."/>
            <person name="Dunfield P.F."/>
            <person name="Dedysh S.N."/>
            <person name="Liesack W."/>
            <person name="Saw J.H."/>
            <person name="Alam M."/>
            <person name="Chen Y."/>
            <person name="Murrell J.C."/>
            <person name="Richardson P."/>
        </authorList>
    </citation>
    <scope>NUCLEOTIDE SEQUENCE [LARGE SCALE GENOMIC DNA]</scope>
    <source>
        <strain evidence="3">ATCC 9039 / DSM 1715 / NCIMB 8712</strain>
    </source>
</reference>
<protein>
    <submittedName>
        <fullName evidence="2">Methyltransferase type 12</fullName>
    </submittedName>
</protein>
<evidence type="ECO:0000259" key="1">
    <source>
        <dbReference type="Pfam" id="PF13649"/>
    </source>
</evidence>
<dbReference type="CDD" id="cd02440">
    <property type="entry name" value="AdoMet_MTases"/>
    <property type="match status" value="1"/>
</dbReference>
<proteinExistence type="predicted"/>
<sequence length="224" mass="25069">MTEAATLMDRMYRHQRHIYDASRKFYLLGRDGMIAGLAPPDQGTILEIGCGTGRNLIKAARMFPHTRCYGLDVSEEMLVSARQSIRRAGFSSRIEVAQADATAFDPLHLFGVARFDRVFISYALSMIPPWRDVLASACSVLTENGSLHVVDFGDQAGLPSWFGAALRQWLSWFSVTPRLTLEDDMRALARTRGLGCQFSRPLRSYAFQAVLQQNTAFNRSPNSL</sequence>
<keyword evidence="2" id="KW-0489">Methyltransferase</keyword>
<dbReference type="Proteomes" id="UP000001695">
    <property type="component" value="Chromosome"/>
</dbReference>
<feature type="domain" description="Methyltransferase" evidence="1">
    <location>
        <begin position="45"/>
        <end position="145"/>
    </location>
</feature>
<gene>
    <name evidence="2" type="ordered locus">Bind_3050</name>
</gene>
<dbReference type="AlphaFoldDB" id="B2IBI6"/>
<dbReference type="Gene3D" id="3.40.50.150">
    <property type="entry name" value="Vaccinia Virus protein VP39"/>
    <property type="match status" value="1"/>
</dbReference>
<dbReference type="Pfam" id="PF13649">
    <property type="entry name" value="Methyltransf_25"/>
    <property type="match status" value="1"/>
</dbReference>
<accession>B2IBI6</accession>
<name>B2IBI6_BEII9</name>
<keyword evidence="3" id="KW-1185">Reference proteome</keyword>
<keyword evidence="2" id="KW-0808">Transferase</keyword>
<evidence type="ECO:0000313" key="3">
    <source>
        <dbReference type="Proteomes" id="UP000001695"/>
    </source>
</evidence>
<dbReference type="STRING" id="395963.Bind_3050"/>
<dbReference type="RefSeq" id="WP_012385961.1">
    <property type="nucleotide sequence ID" value="NC_010581.1"/>
</dbReference>
<dbReference type="InterPro" id="IPR041698">
    <property type="entry name" value="Methyltransf_25"/>
</dbReference>
<evidence type="ECO:0000313" key="2">
    <source>
        <dbReference type="EMBL" id="ACB96612.1"/>
    </source>
</evidence>
<dbReference type="HOGENOM" id="CLU_086922_0_0_5"/>
<dbReference type="eggNOG" id="COG2226">
    <property type="taxonomic scope" value="Bacteria"/>
</dbReference>
<dbReference type="InterPro" id="IPR029063">
    <property type="entry name" value="SAM-dependent_MTases_sf"/>
</dbReference>
<dbReference type="SUPFAM" id="SSF53335">
    <property type="entry name" value="S-adenosyl-L-methionine-dependent methyltransferases"/>
    <property type="match status" value="1"/>
</dbReference>
<reference evidence="2 3" key="2">
    <citation type="journal article" date="2010" name="J. Bacteriol.">
        <title>Complete genome sequence of Beijerinckia indica subsp. indica.</title>
        <authorList>
            <person name="Tamas I."/>
            <person name="Dedysh S.N."/>
            <person name="Liesack W."/>
            <person name="Stott M.B."/>
            <person name="Alam M."/>
            <person name="Murrell J.C."/>
            <person name="Dunfield P.F."/>
        </authorList>
    </citation>
    <scope>NUCLEOTIDE SEQUENCE [LARGE SCALE GENOMIC DNA]</scope>
    <source>
        <strain evidence="3">ATCC 9039 / DSM 1715 / NCIMB 8712</strain>
    </source>
</reference>
<dbReference type="KEGG" id="bid:Bind_3050"/>
<dbReference type="EMBL" id="CP001016">
    <property type="protein sequence ID" value="ACB96612.1"/>
    <property type="molecule type" value="Genomic_DNA"/>
</dbReference>
<dbReference type="GO" id="GO:0008168">
    <property type="term" value="F:methyltransferase activity"/>
    <property type="evidence" value="ECO:0007669"/>
    <property type="project" value="UniProtKB-KW"/>
</dbReference>
<dbReference type="PANTHER" id="PTHR47473">
    <property type="entry name" value="BTA1P"/>
    <property type="match status" value="1"/>
</dbReference>
<organism evidence="2 3">
    <name type="scientific">Beijerinckia indica subsp. indica (strain ATCC 9039 / DSM 1715 / NCIMB 8712)</name>
    <dbReference type="NCBI Taxonomy" id="395963"/>
    <lineage>
        <taxon>Bacteria</taxon>
        <taxon>Pseudomonadati</taxon>
        <taxon>Pseudomonadota</taxon>
        <taxon>Alphaproteobacteria</taxon>
        <taxon>Hyphomicrobiales</taxon>
        <taxon>Beijerinckiaceae</taxon>
        <taxon>Beijerinckia</taxon>
    </lineage>
</organism>
<dbReference type="PANTHER" id="PTHR47473:SF1">
    <property type="entry name" value="METHYLTRANSFERASE DOMAIN-CONTAINING PROTEIN"/>
    <property type="match status" value="1"/>
</dbReference>
<dbReference type="GO" id="GO:0032259">
    <property type="term" value="P:methylation"/>
    <property type="evidence" value="ECO:0007669"/>
    <property type="project" value="UniProtKB-KW"/>
</dbReference>